<dbReference type="Proteomes" id="UP000285712">
    <property type="component" value="Unassembled WGS sequence"/>
</dbReference>
<dbReference type="GO" id="GO:0000166">
    <property type="term" value="F:nucleotide binding"/>
    <property type="evidence" value="ECO:0007669"/>
    <property type="project" value="UniProtKB-KW"/>
</dbReference>
<dbReference type="EMBL" id="QUTG01004083">
    <property type="protein sequence ID" value="RHY89198.1"/>
    <property type="molecule type" value="Genomic_DNA"/>
</dbReference>
<sequence>MSQADVDRINLVLHYEKIYMAAPTRQLPVTILTGFLGSGKTTLLKHILKNRLNLRVCCCVSDVAALNVDEQLITDSKTRTSTGGFLMENGCMCCPVRLDLDDTSEFKDIVWQVLSQDEGLVMDYLVVETSGTHILTLLTLPSIPASSYSCLACSCRGSSRHVGTTDPLALIQAIQARFGKMTRARLDSVVTVVDAEALVDSALCPVAKNQLQCADVVLLNKMDLLADDPERQAAARAIVQQVAPRGVQVHETSFCDVYLPRILDISPPDGIYNAVSHESVQAHWNTAEASSLRRTNVNLDQYTVSQDTWTTEVFESNSPISLAALHAYVGSRLPPTTLRAKGILYIQEDPTHRYVFQLSGKQRIQVVSTGVWPCAPSTQLAVIGTDFEFDQVQKDLETLSQNDLASDALACADLVRADDRFELVHVTASHIEFRVRCPVTTLDETMLRHHHHIDMDDLNEQLGVAVNLAGGGGGLVLTLPRPDVALLASVAGPHTLRTMWPVIDLHATKILHVVRRKLAECMCGF</sequence>
<dbReference type="CDD" id="cd03112">
    <property type="entry name" value="CobW-like"/>
    <property type="match status" value="1"/>
</dbReference>
<dbReference type="GO" id="GO:0016787">
    <property type="term" value="F:hydrolase activity"/>
    <property type="evidence" value="ECO:0007669"/>
    <property type="project" value="UniProtKB-KW"/>
</dbReference>
<dbReference type="PANTHER" id="PTHR43603">
    <property type="entry name" value="COBW DOMAIN-CONTAINING PROTEIN DDB_G0274527"/>
    <property type="match status" value="1"/>
</dbReference>
<dbReference type="Pfam" id="PF07683">
    <property type="entry name" value="CobW_C"/>
    <property type="match status" value="1"/>
</dbReference>
<organism evidence="7 8">
    <name type="scientific">Aphanomyces astaci</name>
    <name type="common">Crayfish plague agent</name>
    <dbReference type="NCBI Taxonomy" id="112090"/>
    <lineage>
        <taxon>Eukaryota</taxon>
        <taxon>Sar</taxon>
        <taxon>Stramenopiles</taxon>
        <taxon>Oomycota</taxon>
        <taxon>Saprolegniomycetes</taxon>
        <taxon>Saprolegniales</taxon>
        <taxon>Verrucalvaceae</taxon>
        <taxon>Aphanomyces</taxon>
    </lineage>
</organism>
<dbReference type="Gene3D" id="3.30.1220.10">
    <property type="entry name" value="CobW-like, C-terminal domain"/>
    <property type="match status" value="1"/>
</dbReference>
<name>A0A3R7E4D4_APHAT</name>
<dbReference type="Pfam" id="PF02492">
    <property type="entry name" value="cobW"/>
    <property type="match status" value="2"/>
</dbReference>
<dbReference type="PANTHER" id="PTHR43603:SF1">
    <property type="entry name" value="ZINC-REGULATED GTPASE METALLOPROTEIN ACTIVATOR 1"/>
    <property type="match status" value="1"/>
</dbReference>
<evidence type="ECO:0000256" key="3">
    <source>
        <dbReference type="ARBA" id="ARBA00023186"/>
    </source>
</evidence>
<dbReference type="Gene3D" id="3.40.50.300">
    <property type="entry name" value="P-loop containing nucleotide triphosphate hydrolases"/>
    <property type="match status" value="2"/>
</dbReference>
<keyword evidence="3" id="KW-0143">Chaperone</keyword>
<comment type="caution">
    <text evidence="7">The sequence shown here is derived from an EMBL/GenBank/DDBJ whole genome shotgun (WGS) entry which is preliminary data.</text>
</comment>
<dbReference type="SUPFAM" id="SSF90002">
    <property type="entry name" value="Hypothetical protein YjiA, C-terminal domain"/>
    <property type="match status" value="1"/>
</dbReference>
<dbReference type="VEuPathDB" id="FungiDB:H257_08568"/>
<evidence type="ECO:0000256" key="1">
    <source>
        <dbReference type="ARBA" id="ARBA00022741"/>
    </source>
</evidence>
<comment type="catalytic activity">
    <reaction evidence="5">
        <text>GTP + H2O = GDP + phosphate + H(+)</text>
        <dbReference type="Rhea" id="RHEA:19669"/>
        <dbReference type="ChEBI" id="CHEBI:15377"/>
        <dbReference type="ChEBI" id="CHEBI:15378"/>
        <dbReference type="ChEBI" id="CHEBI:37565"/>
        <dbReference type="ChEBI" id="CHEBI:43474"/>
        <dbReference type="ChEBI" id="CHEBI:58189"/>
    </reaction>
    <physiologicalReaction direction="left-to-right" evidence="5">
        <dbReference type="Rhea" id="RHEA:19670"/>
    </physiologicalReaction>
</comment>
<dbReference type="SUPFAM" id="SSF52540">
    <property type="entry name" value="P-loop containing nucleoside triphosphate hydrolases"/>
    <property type="match status" value="1"/>
</dbReference>
<accession>A0A3R7E4D4</accession>
<evidence type="ECO:0000256" key="2">
    <source>
        <dbReference type="ARBA" id="ARBA00022801"/>
    </source>
</evidence>
<dbReference type="AlphaFoldDB" id="A0A3R7E4D4"/>
<dbReference type="SMART" id="SM00833">
    <property type="entry name" value="CobW_C"/>
    <property type="match status" value="1"/>
</dbReference>
<dbReference type="InterPro" id="IPR003495">
    <property type="entry name" value="CobW/HypB/UreG_nucleotide-bd"/>
</dbReference>
<keyword evidence="1" id="KW-0547">Nucleotide-binding</keyword>
<proteinExistence type="inferred from homology"/>
<dbReference type="InterPro" id="IPR027417">
    <property type="entry name" value="P-loop_NTPase"/>
</dbReference>
<keyword evidence="2" id="KW-0378">Hydrolase</keyword>
<dbReference type="InterPro" id="IPR036627">
    <property type="entry name" value="CobW-likC_sf"/>
</dbReference>
<protein>
    <recommendedName>
        <fullName evidence="6">CobW C-terminal domain-containing protein</fullName>
    </recommendedName>
</protein>
<comment type="similarity">
    <text evidence="4">Belongs to the SIMIBI class G3E GTPase family. ZNG1 subfamily.</text>
</comment>
<evidence type="ECO:0000313" key="7">
    <source>
        <dbReference type="EMBL" id="RHY89198.1"/>
    </source>
</evidence>
<dbReference type="InterPro" id="IPR011629">
    <property type="entry name" value="CobW-like_C"/>
</dbReference>
<gene>
    <name evidence="7" type="ORF">DYB35_008011</name>
</gene>
<evidence type="ECO:0000259" key="6">
    <source>
        <dbReference type="SMART" id="SM00833"/>
    </source>
</evidence>
<evidence type="ECO:0000313" key="8">
    <source>
        <dbReference type="Proteomes" id="UP000285712"/>
    </source>
</evidence>
<evidence type="ECO:0000256" key="4">
    <source>
        <dbReference type="ARBA" id="ARBA00034320"/>
    </source>
</evidence>
<dbReference type="InterPro" id="IPR051927">
    <property type="entry name" value="Zn_Chap_cDPG_Synth"/>
</dbReference>
<evidence type="ECO:0000256" key="5">
    <source>
        <dbReference type="ARBA" id="ARBA00049117"/>
    </source>
</evidence>
<feature type="domain" description="CobW C-terminal" evidence="6">
    <location>
        <begin position="309"/>
        <end position="400"/>
    </location>
</feature>
<reference evidence="7 8" key="1">
    <citation type="submission" date="2018-08" db="EMBL/GenBank/DDBJ databases">
        <title>Aphanomyces genome sequencing and annotation.</title>
        <authorList>
            <person name="Minardi D."/>
            <person name="Oidtmann B."/>
            <person name="Van Der Giezen M."/>
            <person name="Studholme D.J."/>
        </authorList>
    </citation>
    <scope>NUCLEOTIDE SEQUENCE [LARGE SCALE GENOMIC DNA]</scope>
    <source>
        <strain evidence="7 8">Sv</strain>
    </source>
</reference>